<dbReference type="InterPro" id="IPR051554">
    <property type="entry name" value="Acetyltransferase_Eis"/>
</dbReference>
<name>A0A0R2HFX5_9LACO</name>
<evidence type="ECO:0000313" key="4">
    <source>
        <dbReference type="Proteomes" id="UP000076244"/>
    </source>
</evidence>
<dbReference type="InterPro" id="IPR036527">
    <property type="entry name" value="SCP2_sterol-bd_dom_sf"/>
</dbReference>
<dbReference type="RefSeq" id="WP_056986225.1">
    <property type="nucleotide sequence ID" value="NZ_BAAAXI010000018.1"/>
</dbReference>
<dbReference type="Gene3D" id="3.30.1050.10">
    <property type="entry name" value="SCP2 sterol-binding domain"/>
    <property type="match status" value="1"/>
</dbReference>
<dbReference type="SUPFAM" id="SSF55729">
    <property type="entry name" value="Acyl-CoA N-acyltransferases (Nat)"/>
    <property type="match status" value="1"/>
</dbReference>
<dbReference type="Pfam" id="PF17668">
    <property type="entry name" value="Acetyltransf_17"/>
    <property type="match status" value="1"/>
</dbReference>
<dbReference type="Pfam" id="PF13530">
    <property type="entry name" value="SCP2_2"/>
    <property type="match status" value="1"/>
</dbReference>
<dbReference type="KEGG" id="pdm:ADU72_1416"/>
<dbReference type="PANTHER" id="PTHR37817">
    <property type="entry name" value="N-ACETYLTRANSFERASE EIS"/>
    <property type="match status" value="1"/>
</dbReference>
<reference evidence="4 5" key="1">
    <citation type="journal article" date="2016" name="PLoS ONE">
        <title>The Identification of Novel Diagnostic Marker Genes for the Detection of Beer Spoiling Pediococcus damnosus Strains Using the BlAst Diagnostic Gene findEr.</title>
        <authorList>
            <person name="Behr J."/>
            <person name="Geissler A.J."/>
            <person name="Schmid J."/>
            <person name="Zehe A."/>
            <person name="Vogel R.F."/>
        </authorList>
    </citation>
    <scope>NUCLEOTIDE SEQUENCE [LARGE SCALE GENOMIC DNA]</scope>
    <source>
        <strain evidence="2 5">TMW 2.1533</strain>
        <strain evidence="3 4">TMW 2.1535</strain>
    </source>
</reference>
<evidence type="ECO:0000313" key="2">
    <source>
        <dbReference type="EMBL" id="AMV62770.1"/>
    </source>
</evidence>
<organism evidence="2 5">
    <name type="scientific">Pediococcus damnosus</name>
    <dbReference type="NCBI Taxonomy" id="51663"/>
    <lineage>
        <taxon>Bacteria</taxon>
        <taxon>Bacillati</taxon>
        <taxon>Bacillota</taxon>
        <taxon>Bacilli</taxon>
        <taxon>Lactobacillales</taxon>
        <taxon>Lactobacillaceae</taxon>
        <taxon>Pediococcus</taxon>
    </lineage>
</organism>
<dbReference type="Pfam" id="PF13527">
    <property type="entry name" value="Acetyltransf_9"/>
    <property type="match status" value="1"/>
</dbReference>
<dbReference type="EMBL" id="CP012275">
    <property type="protein sequence ID" value="AMV62770.1"/>
    <property type="molecule type" value="Genomic_DNA"/>
</dbReference>
<dbReference type="InterPro" id="IPR025559">
    <property type="entry name" value="Eis_dom"/>
</dbReference>
<evidence type="ECO:0000313" key="5">
    <source>
        <dbReference type="Proteomes" id="UP000076405"/>
    </source>
</evidence>
<dbReference type="Gene3D" id="3.40.630.30">
    <property type="match status" value="2"/>
</dbReference>
<dbReference type="Proteomes" id="UP000076244">
    <property type="component" value="Chromosome"/>
</dbReference>
<dbReference type="PANTHER" id="PTHR37817:SF1">
    <property type="entry name" value="N-ACETYLTRANSFERASE EIS"/>
    <property type="match status" value="1"/>
</dbReference>
<dbReference type="InterPro" id="IPR000182">
    <property type="entry name" value="GNAT_dom"/>
</dbReference>
<dbReference type="GO" id="GO:0034069">
    <property type="term" value="F:aminoglycoside N-acetyltransferase activity"/>
    <property type="evidence" value="ECO:0007669"/>
    <property type="project" value="TreeGrafter"/>
</dbReference>
<sequence>MNEVVKLSEKDLDEFYHLYLYAFNNQDSEERRAFFDNRYKHSQAYGIHHRNKLSSGMLSIPFQINFHGVTYKMNGIGDVMSYPEFGGHGAITDLMRQAFADMRDDGVSLSYLAPFSYDFYRRFGYEEVFDRAIYQIKNTDLPRVKLSEERGTFIRLPLADAIALIDEVYENNEQSRNGGVKRDPWWWNYLCLKHPQWQVGVYLEDDKNASGYVIYEPSGDTFKIQELMYTNQLSYQYLQRFICQHESMFAKFEYANGDPKGYPDVMANPDTVDVRIRPYMMARIIDLQKFVADYPFMQKVKTVRLAVKDELIPQNNGIWRLKVNVNGINFEKLSNNEQNMADIHLNVQNLTKAFMGYRQLDYLKRTGAITGSLDSIHNLGNALHSESPMLWDYF</sequence>
<evidence type="ECO:0000259" key="1">
    <source>
        <dbReference type="PROSITE" id="PS51186"/>
    </source>
</evidence>
<dbReference type="GO" id="GO:0030649">
    <property type="term" value="P:aminoglycoside antibiotic catabolic process"/>
    <property type="evidence" value="ECO:0007669"/>
    <property type="project" value="TreeGrafter"/>
</dbReference>
<proteinExistence type="predicted"/>
<dbReference type="SUPFAM" id="SSF55718">
    <property type="entry name" value="SCP-like"/>
    <property type="match status" value="1"/>
</dbReference>
<dbReference type="Proteomes" id="UP000076405">
    <property type="component" value="Chromosome"/>
</dbReference>
<feature type="domain" description="N-acetyltransferase" evidence="1">
    <location>
        <begin position="2"/>
        <end position="148"/>
    </location>
</feature>
<accession>A0A0R2HFX5</accession>
<dbReference type="EMBL" id="CP012288">
    <property type="protein sequence ID" value="AMV67345.1"/>
    <property type="molecule type" value="Genomic_DNA"/>
</dbReference>
<dbReference type="InterPro" id="IPR016181">
    <property type="entry name" value="Acyl_CoA_acyltransferase"/>
</dbReference>
<dbReference type="PROSITE" id="PS51186">
    <property type="entry name" value="GNAT"/>
    <property type="match status" value="1"/>
</dbReference>
<dbReference type="AlphaFoldDB" id="A0A0R2HFX5"/>
<dbReference type="OrthoDB" id="9768284at2"/>
<protein>
    <submittedName>
        <fullName evidence="2">Acetyltransferase</fullName>
    </submittedName>
</protein>
<gene>
    <name evidence="2" type="ORF">ADU70_1280</name>
    <name evidence="3" type="ORF">ADU72_1416</name>
</gene>
<dbReference type="InterPro" id="IPR041380">
    <property type="entry name" value="Acetyltransf_17"/>
</dbReference>
<evidence type="ECO:0000313" key="3">
    <source>
        <dbReference type="EMBL" id="AMV67345.1"/>
    </source>
</evidence>
<keyword evidence="4" id="KW-1185">Reference proteome</keyword>